<gene>
    <name evidence="1" type="primary">flaG</name>
    <name evidence="1" type="ORF">ACFSFY_02160</name>
</gene>
<dbReference type="RefSeq" id="WP_381535530.1">
    <property type="nucleotide sequence ID" value="NZ_JBHUGI010000004.1"/>
</dbReference>
<evidence type="ECO:0000313" key="1">
    <source>
        <dbReference type="EMBL" id="MFD1926879.1"/>
    </source>
</evidence>
<dbReference type="Proteomes" id="UP001597218">
    <property type="component" value="Unassembled WGS sequence"/>
</dbReference>
<comment type="caution">
    <text evidence="1">The sequence shown here is derived from an EMBL/GenBank/DDBJ whole genome shotgun (WGS) entry which is preliminary data.</text>
</comment>
<keyword evidence="2" id="KW-1185">Reference proteome</keyword>
<sequence>MVNRISGGTVLSQAIVSTETAPPDLDIVVAQIQPIQQKVQQESDNEQQLPKDKAIQLTDGMNKFMQTANTQLRFKFHEELNEYYVTVVDSTTDEVIREIPSKKLLDIHAAMREFVGILVDRKI</sequence>
<dbReference type="SUPFAM" id="SSF160214">
    <property type="entry name" value="FlaG-like"/>
    <property type="match status" value="1"/>
</dbReference>
<dbReference type="Gene3D" id="3.30.160.170">
    <property type="entry name" value="FlaG-like"/>
    <property type="match status" value="1"/>
</dbReference>
<evidence type="ECO:0000313" key="2">
    <source>
        <dbReference type="Proteomes" id="UP001597218"/>
    </source>
</evidence>
<dbReference type="EMBL" id="JBHUGI010000004">
    <property type="protein sequence ID" value="MFD1926879.1"/>
    <property type="molecule type" value="Genomic_DNA"/>
</dbReference>
<keyword evidence="1" id="KW-0969">Cilium</keyword>
<proteinExistence type="predicted"/>
<name>A0ABW4SEN4_9BACL</name>
<organism evidence="1 2">
    <name type="scientific">Sporosarcina siberiensis</name>
    <dbReference type="NCBI Taxonomy" id="1365606"/>
    <lineage>
        <taxon>Bacteria</taxon>
        <taxon>Bacillati</taxon>
        <taxon>Bacillota</taxon>
        <taxon>Bacilli</taxon>
        <taxon>Bacillales</taxon>
        <taxon>Caryophanaceae</taxon>
        <taxon>Sporosarcina</taxon>
    </lineage>
</organism>
<dbReference type="InterPro" id="IPR005186">
    <property type="entry name" value="FlaG"/>
</dbReference>
<dbReference type="InterPro" id="IPR035924">
    <property type="entry name" value="FlaG-like_sf"/>
</dbReference>
<protein>
    <submittedName>
        <fullName evidence="1">Flagellar protein FlaG</fullName>
    </submittedName>
</protein>
<dbReference type="NCBIfam" id="NF005834">
    <property type="entry name" value="PRK07738.1"/>
    <property type="match status" value="1"/>
</dbReference>
<keyword evidence="1" id="KW-0282">Flagellum</keyword>
<accession>A0ABW4SEN4</accession>
<keyword evidence="1" id="KW-0966">Cell projection</keyword>
<dbReference type="PANTHER" id="PTHR37166">
    <property type="entry name" value="PROTEIN FLAG"/>
    <property type="match status" value="1"/>
</dbReference>
<reference evidence="2" key="1">
    <citation type="journal article" date="2019" name="Int. J. Syst. Evol. Microbiol.">
        <title>The Global Catalogue of Microorganisms (GCM) 10K type strain sequencing project: providing services to taxonomists for standard genome sequencing and annotation.</title>
        <authorList>
            <consortium name="The Broad Institute Genomics Platform"/>
            <consortium name="The Broad Institute Genome Sequencing Center for Infectious Disease"/>
            <person name="Wu L."/>
            <person name="Ma J."/>
        </authorList>
    </citation>
    <scope>NUCLEOTIDE SEQUENCE [LARGE SCALE GENOMIC DNA]</scope>
    <source>
        <strain evidence="2">CGMCC 4.7177</strain>
    </source>
</reference>
<dbReference type="Pfam" id="PF03646">
    <property type="entry name" value="FlaG"/>
    <property type="match status" value="1"/>
</dbReference>
<dbReference type="PANTHER" id="PTHR37166:SF1">
    <property type="entry name" value="PROTEIN FLAG"/>
    <property type="match status" value="1"/>
</dbReference>